<dbReference type="Gene3D" id="3.30.9.10">
    <property type="entry name" value="D-Amino Acid Oxidase, subunit A, domain 2"/>
    <property type="match status" value="1"/>
</dbReference>
<dbReference type="AlphaFoldDB" id="A0A1E3BED2"/>
<comment type="cofactor">
    <cofactor evidence="1">
        <name>FAD</name>
        <dbReference type="ChEBI" id="CHEBI:57692"/>
    </cofactor>
</comment>
<dbReference type="VEuPathDB" id="FungiDB:SI65_05916"/>
<dbReference type="PANTHER" id="PTHR10961:SF45">
    <property type="entry name" value="FAD DEPENDENT OXIDOREDUCTASE DOMAIN-CONTAINING PROTEIN-RELATED"/>
    <property type="match status" value="1"/>
</dbReference>
<evidence type="ECO:0000256" key="2">
    <source>
        <dbReference type="ARBA" id="ARBA00022630"/>
    </source>
</evidence>
<dbReference type="Proteomes" id="UP000094569">
    <property type="component" value="Unassembled WGS sequence"/>
</dbReference>
<dbReference type="GO" id="GO:0050660">
    <property type="term" value="F:flavin adenine dinucleotide binding"/>
    <property type="evidence" value="ECO:0007669"/>
    <property type="project" value="InterPro"/>
</dbReference>
<dbReference type="GO" id="GO:0004657">
    <property type="term" value="F:proline dehydrogenase activity"/>
    <property type="evidence" value="ECO:0007669"/>
    <property type="project" value="TreeGrafter"/>
</dbReference>
<accession>A0A1E3BED2</accession>
<dbReference type="OrthoDB" id="2219495at2759"/>
<proteinExistence type="predicted"/>
<evidence type="ECO:0000256" key="3">
    <source>
        <dbReference type="ARBA" id="ARBA00022827"/>
    </source>
</evidence>
<keyword evidence="3" id="KW-0274">FAD</keyword>
<reference evidence="5 6" key="1">
    <citation type="journal article" date="2016" name="BMC Genomics">
        <title>Comparative genomic and transcriptomic analyses of the Fuzhuan brick tea-fermentation fungus Aspergillus cristatus.</title>
        <authorList>
            <person name="Ge Y."/>
            <person name="Wang Y."/>
            <person name="Liu Y."/>
            <person name="Tan Y."/>
            <person name="Ren X."/>
            <person name="Zhang X."/>
            <person name="Hyde K.D."/>
            <person name="Liu Y."/>
            <person name="Liu Z."/>
        </authorList>
    </citation>
    <scope>NUCLEOTIDE SEQUENCE [LARGE SCALE GENOMIC DNA]</scope>
    <source>
        <strain evidence="5 6">GZAAS20.1005</strain>
    </source>
</reference>
<dbReference type="GO" id="GO:0050031">
    <property type="term" value="F:L-pipecolate oxidase activity"/>
    <property type="evidence" value="ECO:0007669"/>
    <property type="project" value="TreeGrafter"/>
</dbReference>
<organism evidence="5 6">
    <name type="scientific">Aspergillus cristatus</name>
    <name type="common">Chinese Fuzhuan brick tea-fermentation fungus</name>
    <name type="synonym">Eurotium cristatum</name>
    <dbReference type="NCBI Taxonomy" id="573508"/>
    <lineage>
        <taxon>Eukaryota</taxon>
        <taxon>Fungi</taxon>
        <taxon>Dikarya</taxon>
        <taxon>Ascomycota</taxon>
        <taxon>Pezizomycotina</taxon>
        <taxon>Eurotiomycetes</taxon>
        <taxon>Eurotiomycetidae</taxon>
        <taxon>Eurotiales</taxon>
        <taxon>Aspergillaceae</taxon>
        <taxon>Aspergillus</taxon>
        <taxon>Aspergillus subgen. Aspergillus</taxon>
    </lineage>
</organism>
<comment type="caution">
    <text evidence="5">The sequence shown here is derived from an EMBL/GenBank/DDBJ whole genome shotgun (WGS) entry which is preliminary data.</text>
</comment>
<protein>
    <submittedName>
        <fullName evidence="5">Uncharacterized protein</fullName>
    </submittedName>
</protein>
<evidence type="ECO:0000256" key="4">
    <source>
        <dbReference type="ARBA" id="ARBA00023002"/>
    </source>
</evidence>
<keyword evidence="4" id="KW-0560">Oxidoreductase</keyword>
<dbReference type="EMBL" id="JXNT01000005">
    <property type="protein sequence ID" value="ODM19299.1"/>
    <property type="molecule type" value="Genomic_DNA"/>
</dbReference>
<dbReference type="STRING" id="573508.A0A1E3BED2"/>
<evidence type="ECO:0000313" key="5">
    <source>
        <dbReference type="EMBL" id="ODM19299.1"/>
    </source>
</evidence>
<keyword evidence="2" id="KW-0285">Flavoprotein</keyword>
<keyword evidence="6" id="KW-1185">Reference proteome</keyword>
<sequence>MTSGIFVFAPTQNNILKVMRHGYGYETTMANQRRTKSGPKLLSSQATSNFIPDEADAALRAGFAFLLPRFKDRPWIKRRLCWYSDTRDANFIIDRYPSISGMFLVTGIVGNNAFKFLPILGRYVSNIFEGRGSDVQRQRWALKPTNKPMSKGDGSRGGPVRRVLTYHEQAKL</sequence>
<evidence type="ECO:0000313" key="6">
    <source>
        <dbReference type="Proteomes" id="UP000094569"/>
    </source>
</evidence>
<name>A0A1E3BED2_ASPCR</name>
<dbReference type="InterPro" id="IPR045170">
    <property type="entry name" value="MTOX"/>
</dbReference>
<dbReference type="PANTHER" id="PTHR10961">
    <property type="entry name" value="PEROXISOMAL SARCOSINE OXIDASE"/>
    <property type="match status" value="1"/>
</dbReference>
<gene>
    <name evidence="5" type="ORF">SI65_05916</name>
</gene>
<dbReference type="GO" id="GO:0008115">
    <property type="term" value="F:sarcosine oxidase activity"/>
    <property type="evidence" value="ECO:0007669"/>
    <property type="project" value="TreeGrafter"/>
</dbReference>
<evidence type="ECO:0000256" key="1">
    <source>
        <dbReference type="ARBA" id="ARBA00001974"/>
    </source>
</evidence>